<name>A4SZJ2_POLAQ</name>
<sequence length="154" mass="16791">MRLNEFLSDDEWIRLQQIMYASTLEALNTYQKQRAAQYAPKPLATKLKPEVAKKARTLARKAKQPTQVAAPKPLPKPKPLPLPAASGTPAYQPVKAPTLLPAGTKVVAARGQPKSPPQSAKLPPSMRELPSGQVAMIHAKTDPIVQKSMDKERG</sequence>
<gene>
    <name evidence="2" type="ordered locus">Pnuc_1693</name>
</gene>
<feature type="region of interest" description="Disordered" evidence="1">
    <location>
        <begin position="57"/>
        <end position="127"/>
    </location>
</feature>
<dbReference type="Proteomes" id="UP000000231">
    <property type="component" value="Chromosome"/>
</dbReference>
<dbReference type="HOGENOM" id="CLU_1702660_0_0_4"/>
<accession>A4SZJ2</accession>
<feature type="compositionally biased region" description="Pro residues" evidence="1">
    <location>
        <begin position="72"/>
        <end position="82"/>
    </location>
</feature>
<dbReference type="RefSeq" id="WP_011903529.1">
    <property type="nucleotide sequence ID" value="NC_009379.1"/>
</dbReference>
<evidence type="ECO:0000256" key="1">
    <source>
        <dbReference type="SAM" id="MobiDB-lite"/>
    </source>
</evidence>
<reference evidence="2 3" key="1">
    <citation type="journal article" date="2012" name="Stand. Genomic Sci.">
        <title>Complete genome sequence of Polynucleobacter necessarius subsp. asymbioticus type strain (QLW-P1DMWA-1(T)).</title>
        <authorList>
            <person name="Meincke L."/>
            <person name="Copeland A."/>
            <person name="Lapidus A."/>
            <person name="Lucas S."/>
            <person name="Berry K.W."/>
            <person name="Del Rio T.G."/>
            <person name="Hammon N."/>
            <person name="Dalin E."/>
            <person name="Tice H."/>
            <person name="Pitluck S."/>
            <person name="Richardson P."/>
            <person name="Bruce D."/>
            <person name="Goodwin L."/>
            <person name="Han C."/>
            <person name="Tapia R."/>
            <person name="Detter J.C."/>
            <person name="Schmutz J."/>
            <person name="Brettin T."/>
            <person name="Larimer F."/>
            <person name="Land M."/>
            <person name="Hauser L."/>
            <person name="Kyrpides N.C."/>
            <person name="Ivanova N."/>
            <person name="Goker M."/>
            <person name="Woyke T."/>
            <person name="Wu Q.L."/>
            <person name="Pockl M."/>
            <person name="Hahn M.W."/>
            <person name="Klenk H.P."/>
        </authorList>
    </citation>
    <scope>NUCLEOTIDE SEQUENCE [LARGE SCALE GENOMIC DNA]</scope>
    <source>
        <strain evidence="3">DSM 18221 / CIP 109841 / QLW-P1DMWA-1</strain>
    </source>
</reference>
<dbReference type="EMBL" id="CP000655">
    <property type="protein sequence ID" value="ABP34906.1"/>
    <property type="molecule type" value="Genomic_DNA"/>
</dbReference>
<protein>
    <submittedName>
        <fullName evidence="2">Uncharacterized protein</fullName>
    </submittedName>
</protein>
<keyword evidence="3" id="KW-1185">Reference proteome</keyword>
<proteinExistence type="predicted"/>
<dbReference type="AlphaFoldDB" id="A4SZJ2"/>
<dbReference type="GeneID" id="31482082"/>
<dbReference type="KEGG" id="pnu:Pnuc_1693"/>
<organism evidence="2 3">
    <name type="scientific">Polynucleobacter asymbioticus (strain DSM 18221 / CIP 109841 / QLW-P1DMWA-1)</name>
    <name type="common">Polynucleobacter necessarius subsp. asymbioticus</name>
    <dbReference type="NCBI Taxonomy" id="312153"/>
    <lineage>
        <taxon>Bacteria</taxon>
        <taxon>Pseudomonadati</taxon>
        <taxon>Pseudomonadota</taxon>
        <taxon>Betaproteobacteria</taxon>
        <taxon>Burkholderiales</taxon>
        <taxon>Burkholderiaceae</taxon>
        <taxon>Polynucleobacter</taxon>
    </lineage>
</organism>
<evidence type="ECO:0000313" key="2">
    <source>
        <dbReference type="EMBL" id="ABP34906.1"/>
    </source>
</evidence>
<evidence type="ECO:0000313" key="3">
    <source>
        <dbReference type="Proteomes" id="UP000000231"/>
    </source>
</evidence>